<organism evidence="1 2">
    <name type="scientific">Owenia fusiformis</name>
    <name type="common">Polychaete worm</name>
    <dbReference type="NCBI Taxonomy" id="6347"/>
    <lineage>
        <taxon>Eukaryota</taxon>
        <taxon>Metazoa</taxon>
        <taxon>Spiralia</taxon>
        <taxon>Lophotrochozoa</taxon>
        <taxon>Annelida</taxon>
        <taxon>Polychaeta</taxon>
        <taxon>Sedentaria</taxon>
        <taxon>Canalipalpata</taxon>
        <taxon>Sabellida</taxon>
        <taxon>Oweniida</taxon>
        <taxon>Oweniidae</taxon>
        <taxon>Owenia</taxon>
    </lineage>
</organism>
<dbReference type="PANTHER" id="PTHR12496">
    <property type="entry name" value="CGI-41 METHYLTRANSFERASE"/>
    <property type="match status" value="1"/>
</dbReference>
<evidence type="ECO:0000313" key="2">
    <source>
        <dbReference type="Proteomes" id="UP000749559"/>
    </source>
</evidence>
<dbReference type="PANTHER" id="PTHR12496:SF2">
    <property type="entry name" value="METHYLTRANSFERASE-LIKE PROTEIN 25B"/>
    <property type="match status" value="1"/>
</dbReference>
<dbReference type="Pfam" id="PF13679">
    <property type="entry name" value="Methyltransf_32"/>
    <property type="match status" value="1"/>
</dbReference>
<evidence type="ECO:0000313" key="1">
    <source>
        <dbReference type="EMBL" id="CAH1796688.1"/>
    </source>
</evidence>
<sequence length="500" mass="56474">MLQIAPSADEMEQSKHIDSLSNENSKIDLTYIAQSCHKLLSQYQWLTNAYMSDFFTNDLWDELNPKWSKVLNDRDPKELTCFINNTFMECDPRKKDIWPLSLLSFKAATQCYSLPRTPIKTESLFNNSQTNDPNGLSKNDKEEKGAILNGQYLKLEHSFRRHVKPKKQHEIHRLSKLIHNICKSVDCDNVVDVGAGQGHLSRLLTFGYGLKVTTVESASSHAPKAQQFDKEVQQDIKKKNGKISNKNDQDVCNDQQNDLPNHIVHYIEPSVDPSSFAKSLNLDSSGHFVLTGLHSCGDLIPTMLRLFVNCPSAKAIAVVGCCYMKMTLSSDVGFPLSSYVKRLNPVLTWETAELACHSIDSYAAQLKDGTGDVKFQSYRAVLQTIIEKRNPDATAKLRCTKNKSFKKNKNLVNYITSRLEHLGLDANLTDSDLETVESLSAKWRNYGAFNMLRLSLGPVVETFILIDRVLFLKEHGLQCHIIPLFDSQLSPRNLALVAYK</sequence>
<keyword evidence="2" id="KW-1185">Reference proteome</keyword>
<dbReference type="InterPro" id="IPR029063">
    <property type="entry name" value="SAM-dependent_MTases_sf"/>
</dbReference>
<dbReference type="InterPro" id="IPR025714">
    <property type="entry name" value="Methyltranfer_dom"/>
</dbReference>
<dbReference type="SUPFAM" id="SSF53335">
    <property type="entry name" value="S-adenosyl-L-methionine-dependent methyltransferases"/>
    <property type="match status" value="1"/>
</dbReference>
<protein>
    <submittedName>
        <fullName evidence="1">Uncharacterized protein</fullName>
    </submittedName>
</protein>
<name>A0A8J1TVK0_OWEFU</name>
<gene>
    <name evidence="1" type="ORF">OFUS_LOCUS21071</name>
</gene>
<accession>A0A8J1TVK0</accession>
<dbReference type="EMBL" id="CAIIXF020000010">
    <property type="protein sequence ID" value="CAH1796688.1"/>
    <property type="molecule type" value="Genomic_DNA"/>
</dbReference>
<comment type="caution">
    <text evidence="1">The sequence shown here is derived from an EMBL/GenBank/DDBJ whole genome shotgun (WGS) entry which is preliminary data.</text>
</comment>
<reference evidence="1" key="1">
    <citation type="submission" date="2022-03" db="EMBL/GenBank/DDBJ databases">
        <authorList>
            <person name="Martin C."/>
        </authorList>
    </citation>
    <scope>NUCLEOTIDE SEQUENCE</scope>
</reference>
<dbReference type="InterPro" id="IPR052220">
    <property type="entry name" value="METTL25"/>
</dbReference>
<dbReference type="OrthoDB" id="5875367at2759"/>
<proteinExistence type="predicted"/>
<dbReference type="Proteomes" id="UP000749559">
    <property type="component" value="Unassembled WGS sequence"/>
</dbReference>
<dbReference type="AlphaFoldDB" id="A0A8J1TVK0"/>